<dbReference type="PANTHER" id="PTHR30121">
    <property type="entry name" value="UNCHARACTERIZED PROTEIN YJGR-RELATED"/>
    <property type="match status" value="1"/>
</dbReference>
<evidence type="ECO:0000313" key="2">
    <source>
        <dbReference type="EMBL" id="GIG01152.1"/>
    </source>
</evidence>
<dbReference type="Pfam" id="PF01935">
    <property type="entry name" value="DUF87"/>
    <property type="match status" value="1"/>
</dbReference>
<gene>
    <name evidence="2" type="ORF">Cci01nite_62450</name>
</gene>
<name>A0A8J3KDE2_9ACTN</name>
<dbReference type="PANTHER" id="PTHR30121:SF6">
    <property type="entry name" value="SLR6007 PROTEIN"/>
    <property type="match status" value="1"/>
</dbReference>
<feature type="domain" description="AAA+ ATPase" evidence="1">
    <location>
        <begin position="55"/>
        <end position="263"/>
    </location>
</feature>
<dbReference type="InterPro" id="IPR003593">
    <property type="entry name" value="AAA+_ATPase"/>
</dbReference>
<protein>
    <submittedName>
        <fullName evidence="2">ATPase</fullName>
    </submittedName>
</protein>
<organism evidence="2 3">
    <name type="scientific">Catellatospora citrea</name>
    <dbReference type="NCBI Taxonomy" id="53366"/>
    <lineage>
        <taxon>Bacteria</taxon>
        <taxon>Bacillati</taxon>
        <taxon>Actinomycetota</taxon>
        <taxon>Actinomycetes</taxon>
        <taxon>Micromonosporales</taxon>
        <taxon>Micromonosporaceae</taxon>
        <taxon>Catellatospora</taxon>
    </lineage>
</organism>
<sequence>MAEQLAALAALRFNWAPVPDDVWRPSPFHIDGLHPAVSHAVLDGLAEAKSSDDASAIGLVLQGERGSGKTHLLGWLREQTQLQGGYFFLVSLLDARGFWDSVLAAMLDGLSRPVSADGSQLRLLLRRLASRVGAAPATRRAVTGEHDLTVTALDDFMQNLAAFDEYVVRSSQDTARALALGASRKLADREIAEDYFAGADEETPGTRRAWGMRAPAKTSQELIGELSRLLALTGPSVIAVDQIDTLIAQSALSGDFVHSGTPDAEDWQQLLLLEHIAGGLMSLREVTRRTLTVLGCLPTSWTAIKAKATDSVQDRFREAPHLKTINDRELARRIVEKRLGTHFERIGFTPPYPTWPITPGAFHHAAGLTPRQLLQRIDEHVRSCQLDGIVTELNQLEHPAAHPQTPSAASAQALSAGELEAIDHRFEQLKKHADIGTALDADTEDAVVPALLATGLAAWMMERADSGRLFTQDPPPGPRPALHARLRLSLDENTEDQAHWCFRAISDRHHGNASLNRIRQACLAAGLDPDVAKRKLYLLRNGPWSTSSTTRQALAAFERAGGRTLRLNHEDLRILTALQALLDEEPIRVQEWIAVRRPTEQLAVLQEALADTVAWAPMTAPRNPASGGADDVGTAVTPAFTVGTEHTTGAAVGIHLASLRKHAVIFAGSGSGKTVLIRRIVEECALQGVSSIVLDPNNDLARMGETWPEPPPMWNSDDPAKAEEYLENTDVIVWTPRRAAGRPLSFQPMPDFAATADDPDEFAVAVETAVASLAPRAKLDGRTNKSHIALAVLRRAVEHYGKSGGSSLKGLIDTLAEFPDDVANLEGATKIAAGLAQTLTATMINDPLFGGEGAPVDPGTLLTPPAGKRARISVISLVGLPGDELRQSFVNQLQMALFAWIKKNPAADRPLLGLLVMDEAQILAPSGAMTACTQSSLALAAQARKYGLGLIFATQAPKGLHNRIAGNAATQFFGRLNSPIQIEAAREMAKAKGGDVPDISRLTVGEFYLAAEGEPPSKLRTPICLSYHPQSPLTTEEVLQRAHTGA</sequence>
<dbReference type="InterPro" id="IPR002789">
    <property type="entry name" value="HerA_central"/>
</dbReference>
<dbReference type="SUPFAM" id="SSF52540">
    <property type="entry name" value="P-loop containing nucleoside triphosphate hydrolases"/>
    <property type="match status" value="2"/>
</dbReference>
<dbReference type="Proteomes" id="UP000659904">
    <property type="component" value="Unassembled WGS sequence"/>
</dbReference>
<dbReference type="EMBL" id="BONH01000035">
    <property type="protein sequence ID" value="GIG01152.1"/>
    <property type="molecule type" value="Genomic_DNA"/>
</dbReference>
<accession>A0A8J3KDE2</accession>
<evidence type="ECO:0000259" key="1">
    <source>
        <dbReference type="SMART" id="SM00382"/>
    </source>
</evidence>
<feature type="domain" description="AAA+ ATPase" evidence="1">
    <location>
        <begin position="659"/>
        <end position="986"/>
    </location>
</feature>
<comment type="caution">
    <text evidence="2">The sequence shown here is derived from an EMBL/GenBank/DDBJ whole genome shotgun (WGS) entry which is preliminary data.</text>
</comment>
<dbReference type="InterPro" id="IPR051162">
    <property type="entry name" value="T4SS_component"/>
</dbReference>
<evidence type="ECO:0000313" key="3">
    <source>
        <dbReference type="Proteomes" id="UP000659904"/>
    </source>
</evidence>
<proteinExistence type="predicted"/>
<keyword evidence="3" id="KW-1185">Reference proteome</keyword>
<dbReference type="InterPro" id="IPR027417">
    <property type="entry name" value="P-loop_NTPase"/>
</dbReference>
<dbReference type="Gene3D" id="3.40.50.300">
    <property type="entry name" value="P-loop containing nucleotide triphosphate hydrolases"/>
    <property type="match status" value="2"/>
</dbReference>
<dbReference type="SMART" id="SM00382">
    <property type="entry name" value="AAA"/>
    <property type="match status" value="2"/>
</dbReference>
<dbReference type="RefSeq" id="WP_120321811.1">
    <property type="nucleotide sequence ID" value="NZ_BONH01000035.1"/>
</dbReference>
<reference evidence="2 3" key="1">
    <citation type="submission" date="2021-01" db="EMBL/GenBank/DDBJ databases">
        <title>Whole genome shotgun sequence of Catellatospora citrea NBRC 14495.</title>
        <authorList>
            <person name="Komaki H."/>
            <person name="Tamura T."/>
        </authorList>
    </citation>
    <scope>NUCLEOTIDE SEQUENCE [LARGE SCALE GENOMIC DNA]</scope>
    <source>
        <strain evidence="2 3">NBRC 14495</strain>
    </source>
</reference>
<dbReference type="AlphaFoldDB" id="A0A8J3KDE2"/>